<dbReference type="InterPro" id="IPR013901">
    <property type="entry name" value="Anthrone_oxy"/>
</dbReference>
<keyword evidence="1" id="KW-0472">Membrane</keyword>
<dbReference type="PANTHER" id="PTHR36535:SF1">
    <property type="entry name" value="DUF1772 DOMAIN-CONTAINING PROTEIN"/>
    <property type="match status" value="1"/>
</dbReference>
<organism evidence="2 3">
    <name type="scientific">Sphingomonas montanisoli</name>
    <dbReference type="NCBI Taxonomy" id="2606412"/>
    <lineage>
        <taxon>Bacteria</taxon>
        <taxon>Pseudomonadati</taxon>
        <taxon>Pseudomonadota</taxon>
        <taxon>Alphaproteobacteria</taxon>
        <taxon>Sphingomonadales</taxon>
        <taxon>Sphingomonadaceae</taxon>
        <taxon>Sphingomonas</taxon>
    </lineage>
</organism>
<feature type="transmembrane region" description="Helical" evidence="1">
    <location>
        <begin position="55"/>
        <end position="72"/>
    </location>
</feature>
<keyword evidence="3" id="KW-1185">Reference proteome</keyword>
<feature type="transmembrane region" description="Helical" evidence="1">
    <location>
        <begin position="78"/>
        <end position="97"/>
    </location>
</feature>
<evidence type="ECO:0000313" key="2">
    <source>
        <dbReference type="EMBL" id="TZG24953.1"/>
    </source>
</evidence>
<dbReference type="RefSeq" id="WP_149523494.1">
    <property type="nucleotide sequence ID" value="NZ_VTOU01000004.1"/>
</dbReference>
<accession>A0A5D9C0J7</accession>
<keyword evidence="1" id="KW-1133">Transmembrane helix</keyword>
<dbReference type="PANTHER" id="PTHR36535">
    <property type="entry name" value="YALI0E30327P"/>
    <property type="match status" value="1"/>
</dbReference>
<feature type="transmembrane region" description="Helical" evidence="1">
    <location>
        <begin position="6"/>
        <end position="24"/>
    </location>
</feature>
<feature type="transmembrane region" description="Helical" evidence="1">
    <location>
        <begin position="129"/>
        <end position="146"/>
    </location>
</feature>
<comment type="caution">
    <text evidence="2">The sequence shown here is derived from an EMBL/GenBank/DDBJ whole genome shotgun (WGS) entry which is preliminary data.</text>
</comment>
<dbReference type="EMBL" id="VTOU01000004">
    <property type="protein sequence ID" value="TZG24953.1"/>
    <property type="molecule type" value="Genomic_DNA"/>
</dbReference>
<evidence type="ECO:0000313" key="3">
    <source>
        <dbReference type="Proteomes" id="UP000322077"/>
    </source>
</evidence>
<proteinExistence type="predicted"/>
<keyword evidence="1" id="KW-0812">Transmembrane</keyword>
<sequence>MVISSIVALLASTLFTGAAIYISLVEHPARLLLDDGPLLAQWQPSYDRALPIQSGLAIVGGVAGLIACYLSANWIWAAGSLILLANWPFTLLVIFPVNKRLHAITPSAANAESRQLLLKWGRLHHVRSVLGATAAIVFAWGVAAAAG</sequence>
<protein>
    <submittedName>
        <fullName evidence="2">DUF1772 domain-containing protein</fullName>
    </submittedName>
</protein>
<evidence type="ECO:0000256" key="1">
    <source>
        <dbReference type="SAM" id="Phobius"/>
    </source>
</evidence>
<reference evidence="2 3" key="1">
    <citation type="submission" date="2019-08" db="EMBL/GenBank/DDBJ databases">
        <authorList>
            <person name="Wang G."/>
            <person name="Xu Z."/>
        </authorList>
    </citation>
    <scope>NUCLEOTIDE SEQUENCE [LARGE SCALE GENOMIC DNA]</scope>
    <source>
        <strain evidence="2 3">ZX</strain>
    </source>
</reference>
<dbReference type="AlphaFoldDB" id="A0A5D9C0J7"/>
<dbReference type="Pfam" id="PF08592">
    <property type="entry name" value="Anthrone_oxy"/>
    <property type="match status" value="1"/>
</dbReference>
<gene>
    <name evidence="2" type="ORF">FYJ91_16915</name>
</gene>
<name>A0A5D9C0J7_9SPHN</name>
<dbReference type="Proteomes" id="UP000322077">
    <property type="component" value="Unassembled WGS sequence"/>
</dbReference>